<evidence type="ECO:0000313" key="1">
    <source>
        <dbReference type="EMBL" id="MDT0305086.1"/>
    </source>
</evidence>
<gene>
    <name evidence="1" type="ORF">RM446_23430</name>
</gene>
<keyword evidence="2" id="KW-1185">Reference proteome</keyword>
<evidence type="ECO:0000313" key="2">
    <source>
        <dbReference type="Proteomes" id="UP001183226"/>
    </source>
</evidence>
<sequence>MTYRPDRIAANVEAAANEVTRLCNGGRWKMTIPAETNDSDVLISEALTETDVLTREVARLTAERDRYRTAWASARRGRALARSIARTGATTTGAAWLQRFAWLQGYQWALAHLDDDAVQADRRRLTADTSDLPYQVGDKVRRIDSDDDRVRKVTALVLVGPNRGHLYLDGGTTWGHGPTDPARYVAADETAEDAR</sequence>
<evidence type="ECO:0008006" key="3">
    <source>
        <dbReference type="Google" id="ProtNLM"/>
    </source>
</evidence>
<comment type="caution">
    <text evidence="1">The sequence shown here is derived from an EMBL/GenBank/DDBJ whole genome shotgun (WGS) entry which is preliminary data.</text>
</comment>
<dbReference type="Proteomes" id="UP001183226">
    <property type="component" value="Unassembled WGS sequence"/>
</dbReference>
<reference evidence="2" key="1">
    <citation type="submission" date="2023-07" db="EMBL/GenBank/DDBJ databases">
        <title>30 novel species of actinomycetes from the DSMZ collection.</title>
        <authorList>
            <person name="Nouioui I."/>
        </authorList>
    </citation>
    <scope>NUCLEOTIDE SEQUENCE [LARGE SCALE GENOMIC DNA]</scope>
    <source>
        <strain evidence="2">DSM 45055</strain>
    </source>
</reference>
<dbReference type="EMBL" id="JAVREK010000035">
    <property type="protein sequence ID" value="MDT0305086.1"/>
    <property type="molecule type" value="Genomic_DNA"/>
</dbReference>
<name>A0ABU2L0K0_9ACTN</name>
<accession>A0ABU2L0K0</accession>
<proteinExistence type="predicted"/>
<protein>
    <recommendedName>
        <fullName evidence="3">DUF222 domain-containing protein</fullName>
    </recommendedName>
</protein>
<dbReference type="RefSeq" id="WP_311547601.1">
    <property type="nucleotide sequence ID" value="NZ_JAVREK010000035.1"/>
</dbReference>
<organism evidence="1 2">
    <name type="scientific">Streptomonospora wellingtoniae</name>
    <dbReference type="NCBI Taxonomy" id="3075544"/>
    <lineage>
        <taxon>Bacteria</taxon>
        <taxon>Bacillati</taxon>
        <taxon>Actinomycetota</taxon>
        <taxon>Actinomycetes</taxon>
        <taxon>Streptosporangiales</taxon>
        <taxon>Nocardiopsidaceae</taxon>
        <taxon>Streptomonospora</taxon>
    </lineage>
</organism>